<comment type="cofactor">
    <cofactor evidence="1">
        <name>thiamine diphosphate</name>
        <dbReference type="ChEBI" id="CHEBI:58937"/>
    </cofactor>
</comment>
<evidence type="ECO:0000313" key="7">
    <source>
        <dbReference type="Proteomes" id="UP000515158"/>
    </source>
</evidence>
<dbReference type="GO" id="GO:0030976">
    <property type="term" value="F:thiamine pyrophosphate binding"/>
    <property type="evidence" value="ECO:0007669"/>
    <property type="project" value="InterPro"/>
</dbReference>
<dbReference type="InterPro" id="IPR042179">
    <property type="entry name" value="KGD_C_sf"/>
</dbReference>
<proteinExistence type="inferred from homology"/>
<dbReference type="NCBIfam" id="TIGR00239">
    <property type="entry name" value="2oxo_dh_E1"/>
    <property type="match status" value="1"/>
</dbReference>
<dbReference type="InterPro" id="IPR031717">
    <property type="entry name" value="ODO-1/KGD_C"/>
</dbReference>
<dbReference type="Proteomes" id="UP000515158">
    <property type="component" value="Unplaced"/>
</dbReference>
<dbReference type="Pfam" id="PF02779">
    <property type="entry name" value="Transket_pyr"/>
    <property type="match status" value="1"/>
</dbReference>
<dbReference type="Gene3D" id="3.40.50.11610">
    <property type="entry name" value="Multifunctional 2-oxoglutarate metabolism enzyme, C-terminal domain"/>
    <property type="match status" value="1"/>
</dbReference>
<comment type="similarity">
    <text evidence="2">Belongs to the alpha-ketoglutarate dehydrogenase family.</text>
</comment>
<dbReference type="SMART" id="SM00861">
    <property type="entry name" value="Transket_pyr"/>
    <property type="match status" value="1"/>
</dbReference>
<dbReference type="NCBIfam" id="NF008907">
    <property type="entry name" value="PRK12270.1"/>
    <property type="match status" value="1"/>
</dbReference>
<dbReference type="NCBIfam" id="NF006914">
    <property type="entry name" value="PRK09404.1"/>
    <property type="match status" value="1"/>
</dbReference>
<accession>A0A6P8YNW9</accession>
<dbReference type="InterPro" id="IPR001017">
    <property type="entry name" value="DH_E1"/>
</dbReference>
<dbReference type="CDD" id="cd02016">
    <property type="entry name" value="TPP_E1_OGDC_like"/>
    <property type="match status" value="1"/>
</dbReference>
<dbReference type="Pfam" id="PF16870">
    <property type="entry name" value="OxoGdeHyase_C"/>
    <property type="match status" value="1"/>
</dbReference>
<sequence>MVPVPVMSSSVLSLCRCVPAVPTAPRPAWASCSRLYHCRAGVHGYRPRPHQPFQLDGKKVEARIKQSNFYRLVEAFRAHGHKAAATNPYRLAAPPAVPELEPARYGLRPDDAVLADGILDAPCSSVGQAVAFLQEAYCGAISTDTSYLEDEEREWLASRLEHLISEKVADEQARAVSEAMLRSQAFDNFLATKFVTFKRYGCEGAEAMMAFFLQLLDSAAEGGLQQLVVGMPHRGRLNLLTGPLLMDPRILFRKLKGLSEFPDSAKATGDVTSHLISSVDLPVKGGASMHVTVLYNPSHLEAVNPVSMGKTRARQQSLGDGHYALAEVRRWGDKVLNLQIHGDAALPGQGINQETLALSRLPHFEVGGSVHLVVNNQVGFTTPSERGSSSRYGTDLAKAVGAPVLHVSGLHPEMVVKAARIAVEYQRHFRKDIFVNMNCFRRWGHNEVDDPTFTNPMLYQKIHAGRSVPDTYAAELEQRGVLQREEAEKTVSAHTAWLNDQLRGVEDFVPKPSYFQRQWTSLRQPEAAVTAWDTGVDVQLLRHIANKSVAYPEGFNVHPHLQKTHVAARLRRAEDGTAIDWSTAEAMAFGSLLAQGFDVRLSGQDVGRATFSHRHAMLVDQATNDIYIPLNALQEDQKAFLEVVNSPLSEEAVLGFEYGVSIESPKRLVIWEAQFGDFFNGAQIIIDTFVTSGETKWMQCSGLTMLLPHGYDGMGPEHSSCRLERFLQMTDSSETKPDGEDVNFQVANPTTSAQYFHLLRRQMLRGWRKPLVVVAPKIMIRMSEAASSLVDMGPSTTFKQVIGDVEVDALAVERVVLVSGKHYHALAAKRLELGRKDVALVRVEELCPFPVHHLQQELARYKKAKHFIWSQEEPRNMGAWTFVKPRMENMLGRKIFYTGRKAMATPAVGVGLVHQQEARTVIEEPFTISL</sequence>
<dbReference type="InterPro" id="IPR011603">
    <property type="entry name" value="2oxoglutarate_DH_E1"/>
</dbReference>
<evidence type="ECO:0000256" key="1">
    <source>
        <dbReference type="ARBA" id="ARBA00001964"/>
    </source>
</evidence>
<dbReference type="FunCoup" id="A0A6P8YNW9">
    <property type="interactions" value="265"/>
</dbReference>
<dbReference type="GeneID" id="117643665"/>
<reference evidence="8" key="1">
    <citation type="submission" date="2025-08" db="UniProtKB">
        <authorList>
            <consortium name="RefSeq"/>
        </authorList>
    </citation>
    <scope>IDENTIFICATION</scope>
    <source>
        <tissue evidence="8">Total insect</tissue>
    </source>
</reference>
<evidence type="ECO:0000313" key="8">
    <source>
        <dbReference type="RefSeq" id="XP_034238566.1"/>
    </source>
</evidence>
<keyword evidence="7" id="KW-1185">Reference proteome</keyword>
<dbReference type="PANTHER" id="PTHR23152">
    <property type="entry name" value="2-OXOGLUTARATE DEHYDROGENASE"/>
    <property type="match status" value="1"/>
</dbReference>
<dbReference type="RefSeq" id="XP_034238566.1">
    <property type="nucleotide sequence ID" value="XM_034382675.1"/>
</dbReference>
<evidence type="ECO:0000256" key="2">
    <source>
        <dbReference type="ARBA" id="ARBA00006936"/>
    </source>
</evidence>
<dbReference type="InterPro" id="IPR005475">
    <property type="entry name" value="Transketolase-like_Pyr-bd"/>
</dbReference>
<dbReference type="Gene3D" id="3.40.50.12470">
    <property type="match status" value="1"/>
</dbReference>
<dbReference type="PANTHER" id="PTHR23152:SF4">
    <property type="entry name" value="2-OXOADIPATE DEHYDROGENASE COMPLEX COMPONENT E1"/>
    <property type="match status" value="1"/>
</dbReference>
<dbReference type="InterPro" id="IPR029061">
    <property type="entry name" value="THDP-binding"/>
</dbReference>
<evidence type="ECO:0000256" key="5">
    <source>
        <dbReference type="ARBA" id="ARBA00023052"/>
    </source>
</evidence>
<protein>
    <submittedName>
        <fullName evidence="8">Probable 2-oxoglutarate dehydrogenase E1 component DHKTD1, mitochondrial</fullName>
    </submittedName>
</protein>
<dbReference type="SUPFAM" id="SSF52518">
    <property type="entry name" value="Thiamin diphosphate-binding fold (THDP-binding)"/>
    <property type="match status" value="2"/>
</dbReference>
<dbReference type="Gene3D" id="3.40.50.970">
    <property type="match status" value="1"/>
</dbReference>
<evidence type="ECO:0000256" key="3">
    <source>
        <dbReference type="ARBA" id="ARBA00022946"/>
    </source>
</evidence>
<dbReference type="PIRSF" id="PIRSF000157">
    <property type="entry name" value="Oxoglu_dh_E1"/>
    <property type="match status" value="1"/>
</dbReference>
<dbReference type="Pfam" id="PF00676">
    <property type="entry name" value="E1_dh"/>
    <property type="match status" value="1"/>
</dbReference>
<dbReference type="KEGG" id="tpal:117643665"/>
<dbReference type="Gene3D" id="1.10.287.1150">
    <property type="entry name" value="TPP helical domain"/>
    <property type="match status" value="1"/>
</dbReference>
<feature type="domain" description="Transketolase-like pyrimidine-binding" evidence="6">
    <location>
        <begin position="579"/>
        <end position="782"/>
    </location>
</feature>
<keyword evidence="3" id="KW-0809">Transit peptide</keyword>
<dbReference type="InParanoid" id="A0A6P8YNW9"/>
<keyword evidence="4" id="KW-0560">Oxidoreductase</keyword>
<gene>
    <name evidence="8" type="primary">LOC117643665</name>
</gene>
<keyword evidence="5" id="KW-0786">Thiamine pyrophosphate</keyword>
<dbReference type="OrthoDB" id="413077at2759"/>
<name>A0A6P8YNW9_THRPL</name>
<dbReference type="AlphaFoldDB" id="A0A6P8YNW9"/>
<evidence type="ECO:0000259" key="6">
    <source>
        <dbReference type="SMART" id="SM00861"/>
    </source>
</evidence>
<dbReference type="GO" id="GO:0016624">
    <property type="term" value="F:oxidoreductase activity, acting on the aldehyde or oxo group of donors, disulfide as acceptor"/>
    <property type="evidence" value="ECO:0007669"/>
    <property type="project" value="InterPro"/>
</dbReference>
<organism evidence="8">
    <name type="scientific">Thrips palmi</name>
    <name type="common">Melon thrips</name>
    <dbReference type="NCBI Taxonomy" id="161013"/>
    <lineage>
        <taxon>Eukaryota</taxon>
        <taxon>Metazoa</taxon>
        <taxon>Ecdysozoa</taxon>
        <taxon>Arthropoda</taxon>
        <taxon>Hexapoda</taxon>
        <taxon>Insecta</taxon>
        <taxon>Pterygota</taxon>
        <taxon>Neoptera</taxon>
        <taxon>Paraneoptera</taxon>
        <taxon>Thysanoptera</taxon>
        <taxon>Terebrantia</taxon>
        <taxon>Thripoidea</taxon>
        <taxon>Thripidae</taxon>
        <taxon>Thrips</taxon>
    </lineage>
</organism>
<evidence type="ECO:0000256" key="4">
    <source>
        <dbReference type="ARBA" id="ARBA00023002"/>
    </source>
</evidence>